<keyword evidence="10" id="KW-1185">Reference proteome</keyword>
<dbReference type="GO" id="GO:0005829">
    <property type="term" value="C:cytosol"/>
    <property type="evidence" value="ECO:0007669"/>
    <property type="project" value="TreeGrafter"/>
</dbReference>
<dbReference type="PROSITE" id="PS50110">
    <property type="entry name" value="RESPONSE_REGULATORY"/>
    <property type="match status" value="1"/>
</dbReference>
<keyword evidence="5" id="KW-0804">Transcription</keyword>
<dbReference type="InterPro" id="IPR011006">
    <property type="entry name" value="CheY-like_superfamily"/>
</dbReference>
<dbReference type="Proteomes" id="UP000321567">
    <property type="component" value="Unassembled WGS sequence"/>
</dbReference>
<keyword evidence="1 6" id="KW-0597">Phosphoprotein</keyword>
<dbReference type="Pfam" id="PF12860">
    <property type="entry name" value="PAS_7"/>
    <property type="match status" value="1"/>
</dbReference>
<dbReference type="GO" id="GO:0000156">
    <property type="term" value="F:phosphorelay response regulator activity"/>
    <property type="evidence" value="ECO:0007669"/>
    <property type="project" value="TreeGrafter"/>
</dbReference>
<dbReference type="RefSeq" id="WP_170244889.1">
    <property type="nucleotide sequence ID" value="NZ_BJZO01000001.1"/>
</dbReference>
<accession>A0A512H375</accession>
<dbReference type="SUPFAM" id="SSF55785">
    <property type="entry name" value="PYP-like sensor domain (PAS domain)"/>
    <property type="match status" value="2"/>
</dbReference>
<dbReference type="CDD" id="cd00156">
    <property type="entry name" value="REC"/>
    <property type="match status" value="1"/>
</dbReference>
<evidence type="ECO:0000259" key="7">
    <source>
        <dbReference type="PROSITE" id="PS50110"/>
    </source>
</evidence>
<dbReference type="InterPro" id="IPR001789">
    <property type="entry name" value="Sig_transdc_resp-reg_receiver"/>
</dbReference>
<evidence type="ECO:0000313" key="10">
    <source>
        <dbReference type="Proteomes" id="UP000321567"/>
    </source>
</evidence>
<dbReference type="InterPro" id="IPR035965">
    <property type="entry name" value="PAS-like_dom_sf"/>
</dbReference>
<dbReference type="AlphaFoldDB" id="A0A512H375"/>
<evidence type="ECO:0000256" key="2">
    <source>
        <dbReference type="ARBA" id="ARBA00023012"/>
    </source>
</evidence>
<dbReference type="GO" id="GO:0006355">
    <property type="term" value="P:regulation of DNA-templated transcription"/>
    <property type="evidence" value="ECO:0007669"/>
    <property type="project" value="TreeGrafter"/>
</dbReference>
<dbReference type="PANTHER" id="PTHR48111:SF1">
    <property type="entry name" value="TWO-COMPONENT RESPONSE REGULATOR ORR33"/>
    <property type="match status" value="1"/>
</dbReference>
<feature type="modified residue" description="4-aspartylphosphate" evidence="6">
    <location>
        <position position="63"/>
    </location>
</feature>
<dbReference type="InterPro" id="IPR013656">
    <property type="entry name" value="PAS_4"/>
</dbReference>
<dbReference type="InterPro" id="IPR039420">
    <property type="entry name" value="WalR-like"/>
</dbReference>
<keyword evidence="2" id="KW-0902">Two-component regulatory system</keyword>
<dbReference type="NCBIfam" id="TIGR00229">
    <property type="entry name" value="sensory_box"/>
    <property type="match status" value="1"/>
</dbReference>
<comment type="caution">
    <text evidence="9">The sequence shown here is derived from an EMBL/GenBank/DDBJ whole genome shotgun (WGS) entry which is preliminary data.</text>
</comment>
<sequence length="381" mass="42080">MSVPDPSAPALRILVLEDDPVFASLITTFLVRNTAPRLSCQVTGTLAEALAVSPDAVDLVLSDLNVPDSGGTETVRALMARFKRPVVVLTGTDTLEQAQQAMAAGAQDYLIKGVDKRRHIVNAVVFALERYQVTEKLAQSEARFRDFAEVAGDWFWESDPEHRFIWVSDRVRQCLGVAPEQLLGRTRRDIAAPEIDPVRLAWLDEQMAQHLPFKDFLYQVAFAPGRHLRVSGKPVFSAQGVFLGYRGVASDITDEHQSHQLALRMLAILNDSIDALPVGLMVFDAEDRLVIANERTATFLPGSAEGLVPGHTFLELLRTCAATGHFTQARDRLETWCREWRETKLKATTPVHEPVAGGATLVFTRHPTATGGTVRTVEWGH</sequence>
<dbReference type="Pfam" id="PF08448">
    <property type="entry name" value="PAS_4"/>
    <property type="match status" value="1"/>
</dbReference>
<feature type="domain" description="PAS" evidence="8">
    <location>
        <begin position="140"/>
        <end position="194"/>
    </location>
</feature>
<dbReference type="SUPFAM" id="SSF52172">
    <property type="entry name" value="CheY-like"/>
    <property type="match status" value="1"/>
</dbReference>
<evidence type="ECO:0000313" key="9">
    <source>
        <dbReference type="EMBL" id="GEO79905.1"/>
    </source>
</evidence>
<dbReference type="Gene3D" id="3.40.50.2300">
    <property type="match status" value="1"/>
</dbReference>
<evidence type="ECO:0000259" key="8">
    <source>
        <dbReference type="PROSITE" id="PS50112"/>
    </source>
</evidence>
<reference evidence="9 10" key="1">
    <citation type="submission" date="2019-07" db="EMBL/GenBank/DDBJ databases">
        <title>Whole genome shotgun sequence of Rhodospirillum oryzae NBRC 107573.</title>
        <authorList>
            <person name="Hosoyama A."/>
            <person name="Uohara A."/>
            <person name="Ohji S."/>
            <person name="Ichikawa N."/>
        </authorList>
    </citation>
    <scope>NUCLEOTIDE SEQUENCE [LARGE SCALE GENOMIC DNA]</scope>
    <source>
        <strain evidence="9 10">NBRC 107573</strain>
    </source>
</reference>
<organism evidence="9 10">
    <name type="scientific">Pararhodospirillum oryzae</name>
    <dbReference type="NCBI Taxonomy" id="478448"/>
    <lineage>
        <taxon>Bacteria</taxon>
        <taxon>Pseudomonadati</taxon>
        <taxon>Pseudomonadota</taxon>
        <taxon>Alphaproteobacteria</taxon>
        <taxon>Rhodospirillales</taxon>
        <taxon>Rhodospirillaceae</taxon>
        <taxon>Pararhodospirillum</taxon>
    </lineage>
</organism>
<dbReference type="GO" id="GO:0032993">
    <property type="term" value="C:protein-DNA complex"/>
    <property type="evidence" value="ECO:0007669"/>
    <property type="project" value="TreeGrafter"/>
</dbReference>
<dbReference type="CDD" id="cd00130">
    <property type="entry name" value="PAS"/>
    <property type="match status" value="1"/>
</dbReference>
<gene>
    <name evidence="9" type="ORF">ROR02_00360</name>
</gene>
<proteinExistence type="predicted"/>
<protein>
    <submittedName>
        <fullName evidence="9">Uncharacterized protein</fullName>
    </submittedName>
</protein>
<dbReference type="InterPro" id="IPR000014">
    <property type="entry name" value="PAS"/>
</dbReference>
<evidence type="ECO:0000256" key="3">
    <source>
        <dbReference type="ARBA" id="ARBA00023015"/>
    </source>
</evidence>
<dbReference type="SMART" id="SM00448">
    <property type="entry name" value="REC"/>
    <property type="match status" value="1"/>
</dbReference>
<dbReference type="GO" id="GO:0000976">
    <property type="term" value="F:transcription cis-regulatory region binding"/>
    <property type="evidence" value="ECO:0007669"/>
    <property type="project" value="TreeGrafter"/>
</dbReference>
<keyword evidence="3" id="KW-0805">Transcription regulation</keyword>
<name>A0A512H375_9PROT</name>
<dbReference type="Gene3D" id="3.30.450.20">
    <property type="entry name" value="PAS domain"/>
    <property type="match status" value="1"/>
</dbReference>
<dbReference type="EMBL" id="BJZO01000001">
    <property type="protein sequence ID" value="GEO79905.1"/>
    <property type="molecule type" value="Genomic_DNA"/>
</dbReference>
<dbReference type="SMART" id="SM00091">
    <property type="entry name" value="PAS"/>
    <property type="match status" value="2"/>
</dbReference>
<feature type="domain" description="Response regulatory" evidence="7">
    <location>
        <begin position="12"/>
        <end position="127"/>
    </location>
</feature>
<dbReference type="Pfam" id="PF00072">
    <property type="entry name" value="Response_reg"/>
    <property type="match status" value="1"/>
</dbReference>
<evidence type="ECO:0000256" key="1">
    <source>
        <dbReference type="ARBA" id="ARBA00022553"/>
    </source>
</evidence>
<evidence type="ECO:0000256" key="5">
    <source>
        <dbReference type="ARBA" id="ARBA00023163"/>
    </source>
</evidence>
<dbReference type="PANTHER" id="PTHR48111">
    <property type="entry name" value="REGULATOR OF RPOS"/>
    <property type="match status" value="1"/>
</dbReference>
<evidence type="ECO:0000256" key="6">
    <source>
        <dbReference type="PROSITE-ProRule" id="PRU00169"/>
    </source>
</evidence>
<dbReference type="PROSITE" id="PS50112">
    <property type="entry name" value="PAS"/>
    <property type="match status" value="1"/>
</dbReference>
<evidence type="ECO:0000256" key="4">
    <source>
        <dbReference type="ARBA" id="ARBA00023125"/>
    </source>
</evidence>
<keyword evidence="4" id="KW-0238">DNA-binding</keyword>